<keyword evidence="6" id="KW-0812">Transmembrane</keyword>
<evidence type="ECO:0000256" key="2">
    <source>
        <dbReference type="ARBA" id="ARBA00022525"/>
    </source>
</evidence>
<dbReference type="NCBIfam" id="TIGR01167">
    <property type="entry name" value="LPXTG_anchor"/>
    <property type="match status" value="1"/>
</dbReference>
<sequence>MYVIEHNSDHELNSSSARTEENDTELPQTGDKNTFIESVLTALGTVSTALGLIVFRRKDKARERDTNK</sequence>
<evidence type="ECO:0000259" key="7">
    <source>
        <dbReference type="Pfam" id="PF00746"/>
    </source>
</evidence>
<proteinExistence type="predicted"/>
<dbReference type="InterPro" id="IPR019931">
    <property type="entry name" value="LPXTG_anchor"/>
</dbReference>
<keyword evidence="6" id="KW-1133">Transmembrane helix</keyword>
<keyword evidence="9" id="KW-1185">Reference proteome</keyword>
<organism evidence="8 9">
    <name type="scientific">Ligilactobacillus faecis</name>
    <dbReference type="NCBI Taxonomy" id="762833"/>
    <lineage>
        <taxon>Bacteria</taxon>
        <taxon>Bacillati</taxon>
        <taxon>Bacillota</taxon>
        <taxon>Bacilli</taxon>
        <taxon>Lactobacillales</taxon>
        <taxon>Lactobacillaceae</taxon>
        <taxon>Ligilactobacillus</taxon>
    </lineage>
</organism>
<keyword evidence="4" id="KW-0572">Peptidoglycan-anchor</keyword>
<evidence type="ECO:0000256" key="3">
    <source>
        <dbReference type="ARBA" id="ARBA00022729"/>
    </source>
</evidence>
<reference evidence="8 9" key="1">
    <citation type="submission" date="2024-03" db="EMBL/GenBank/DDBJ databases">
        <title>Mouse gut bacterial collection (mGBC) of GemPharmatech.</title>
        <authorList>
            <person name="He Y."/>
            <person name="Dong L."/>
            <person name="Wu D."/>
            <person name="Gao X."/>
            <person name="Lin Z."/>
        </authorList>
    </citation>
    <scope>NUCLEOTIDE SEQUENCE [LARGE SCALE GENOMIC DNA]</scope>
    <source>
        <strain evidence="8 9">15-30</strain>
    </source>
</reference>
<feature type="domain" description="Gram-positive cocci surface proteins LPxTG" evidence="7">
    <location>
        <begin position="23"/>
        <end position="59"/>
    </location>
</feature>
<dbReference type="EMBL" id="JBCLUF010000010">
    <property type="protein sequence ID" value="MEY8662073.1"/>
    <property type="molecule type" value="Genomic_DNA"/>
</dbReference>
<keyword evidence="1" id="KW-0134">Cell wall</keyword>
<accession>A0ABV4DNL8</accession>
<evidence type="ECO:0000256" key="6">
    <source>
        <dbReference type="SAM" id="Phobius"/>
    </source>
</evidence>
<feature type="transmembrane region" description="Helical" evidence="6">
    <location>
        <begin position="35"/>
        <end position="55"/>
    </location>
</feature>
<feature type="compositionally biased region" description="Basic and acidic residues" evidence="5">
    <location>
        <begin position="1"/>
        <end position="12"/>
    </location>
</feature>
<evidence type="ECO:0000313" key="8">
    <source>
        <dbReference type="EMBL" id="MEY8662073.1"/>
    </source>
</evidence>
<keyword evidence="3" id="KW-0732">Signal</keyword>
<comment type="caution">
    <text evidence="8">The sequence shown here is derived from an EMBL/GenBank/DDBJ whole genome shotgun (WGS) entry which is preliminary data.</text>
</comment>
<dbReference type="Proteomes" id="UP001565236">
    <property type="component" value="Unassembled WGS sequence"/>
</dbReference>
<keyword evidence="2" id="KW-0964">Secreted</keyword>
<dbReference type="Pfam" id="PF00746">
    <property type="entry name" value="Gram_pos_anchor"/>
    <property type="match status" value="1"/>
</dbReference>
<evidence type="ECO:0000256" key="4">
    <source>
        <dbReference type="ARBA" id="ARBA00023088"/>
    </source>
</evidence>
<evidence type="ECO:0000256" key="1">
    <source>
        <dbReference type="ARBA" id="ARBA00022512"/>
    </source>
</evidence>
<evidence type="ECO:0000256" key="5">
    <source>
        <dbReference type="SAM" id="MobiDB-lite"/>
    </source>
</evidence>
<feature type="region of interest" description="Disordered" evidence="5">
    <location>
        <begin position="1"/>
        <end position="30"/>
    </location>
</feature>
<name>A0ABV4DNL8_9LACO</name>
<gene>
    <name evidence="8" type="ORF">AALT52_04095</name>
</gene>
<dbReference type="RefSeq" id="WP_369941393.1">
    <property type="nucleotide sequence ID" value="NZ_JBCLUF010000010.1"/>
</dbReference>
<protein>
    <submittedName>
        <fullName evidence="8">LPXTG cell wall anchor domain-containing protein</fullName>
    </submittedName>
</protein>
<keyword evidence="6" id="KW-0472">Membrane</keyword>
<evidence type="ECO:0000313" key="9">
    <source>
        <dbReference type="Proteomes" id="UP001565236"/>
    </source>
</evidence>